<keyword evidence="1" id="KW-0677">Repeat</keyword>
<dbReference type="PROSITE" id="PS50088">
    <property type="entry name" value="ANK_REPEAT"/>
    <property type="match status" value="2"/>
</dbReference>
<dbReference type="PROSITE" id="PS50297">
    <property type="entry name" value="ANK_REP_REGION"/>
    <property type="match status" value="2"/>
</dbReference>
<feature type="repeat" description="ANK" evidence="3">
    <location>
        <begin position="190"/>
        <end position="222"/>
    </location>
</feature>
<dbReference type="Gene3D" id="1.25.40.20">
    <property type="entry name" value="Ankyrin repeat-containing domain"/>
    <property type="match status" value="2"/>
</dbReference>
<evidence type="ECO:0000313" key="4">
    <source>
        <dbReference type="EMBL" id="KAL0634790.1"/>
    </source>
</evidence>
<dbReference type="Proteomes" id="UP001447188">
    <property type="component" value="Unassembled WGS sequence"/>
</dbReference>
<comment type="caution">
    <text evidence="4">The sequence shown here is derived from an EMBL/GenBank/DDBJ whole genome shotgun (WGS) entry which is preliminary data.</text>
</comment>
<evidence type="ECO:0000313" key="5">
    <source>
        <dbReference type="Proteomes" id="UP001447188"/>
    </source>
</evidence>
<keyword evidence="5" id="KW-1185">Reference proteome</keyword>
<dbReference type="SMART" id="SM00248">
    <property type="entry name" value="ANK"/>
    <property type="match status" value="5"/>
</dbReference>
<dbReference type="SUPFAM" id="SSF48403">
    <property type="entry name" value="Ankyrin repeat"/>
    <property type="match status" value="1"/>
</dbReference>
<sequence>MPLSSLPNELLLLIAENLEPKSGNECARNLAHLLQTNRHFSILLTPLLHEAALCDKGYLSALAWAARRGHAPLVRLALDKGFDANAATSGIGSDCFYTPLLWAVEGGNEILRILLERGAEVNLGVPRFTPLHRATEKNSDAMVELLLDYGANVELREDVGLTPLLMARCEKIVRLLLDRGAEVNARTKRGGATALHLACIRGEESIVRLLLEKGASVTQVDDNGMTPRQQATSSGMAVIKALLVEKEDRIVCVLGSHD</sequence>
<evidence type="ECO:0000256" key="1">
    <source>
        <dbReference type="ARBA" id="ARBA00022737"/>
    </source>
</evidence>
<organism evidence="4 5">
    <name type="scientific">Discina gigas</name>
    <dbReference type="NCBI Taxonomy" id="1032678"/>
    <lineage>
        <taxon>Eukaryota</taxon>
        <taxon>Fungi</taxon>
        <taxon>Dikarya</taxon>
        <taxon>Ascomycota</taxon>
        <taxon>Pezizomycotina</taxon>
        <taxon>Pezizomycetes</taxon>
        <taxon>Pezizales</taxon>
        <taxon>Discinaceae</taxon>
        <taxon>Discina</taxon>
    </lineage>
</organism>
<proteinExistence type="predicted"/>
<dbReference type="EMBL" id="JBBBZM010000085">
    <property type="protein sequence ID" value="KAL0634790.1"/>
    <property type="molecule type" value="Genomic_DNA"/>
</dbReference>
<dbReference type="PANTHER" id="PTHR24171">
    <property type="entry name" value="ANKYRIN REPEAT DOMAIN-CONTAINING PROTEIN 39-RELATED"/>
    <property type="match status" value="1"/>
</dbReference>
<gene>
    <name evidence="4" type="ORF">Q9L58_006307</name>
</gene>
<accession>A0ABR3GFT9</accession>
<protein>
    <submittedName>
        <fullName evidence="4">Uncharacterized protein</fullName>
    </submittedName>
</protein>
<evidence type="ECO:0000256" key="2">
    <source>
        <dbReference type="ARBA" id="ARBA00023043"/>
    </source>
</evidence>
<reference evidence="4 5" key="1">
    <citation type="submission" date="2024-02" db="EMBL/GenBank/DDBJ databases">
        <title>Discinaceae phylogenomics.</title>
        <authorList>
            <person name="Dirks A.C."/>
            <person name="James T.Y."/>
        </authorList>
    </citation>
    <scope>NUCLEOTIDE SEQUENCE [LARGE SCALE GENOMIC DNA]</scope>
    <source>
        <strain evidence="4 5">ACD0624</strain>
    </source>
</reference>
<keyword evidence="2 3" id="KW-0040">ANK repeat</keyword>
<dbReference type="InterPro" id="IPR036770">
    <property type="entry name" value="Ankyrin_rpt-contain_sf"/>
</dbReference>
<name>A0ABR3GFT9_9PEZI</name>
<evidence type="ECO:0000256" key="3">
    <source>
        <dbReference type="PROSITE-ProRule" id="PRU00023"/>
    </source>
</evidence>
<feature type="repeat" description="ANK" evidence="3">
    <location>
        <begin position="126"/>
        <end position="158"/>
    </location>
</feature>
<dbReference type="Pfam" id="PF12796">
    <property type="entry name" value="Ank_2"/>
    <property type="match status" value="3"/>
</dbReference>
<dbReference type="InterPro" id="IPR002110">
    <property type="entry name" value="Ankyrin_rpt"/>
</dbReference>